<keyword evidence="6" id="KW-1185">Reference proteome</keyword>
<protein>
    <submittedName>
        <fullName evidence="5">MFS transporter</fullName>
    </submittedName>
</protein>
<evidence type="ECO:0000256" key="2">
    <source>
        <dbReference type="ARBA" id="ARBA00022989"/>
    </source>
</evidence>
<reference evidence="5" key="1">
    <citation type="submission" date="2021-01" db="EMBL/GenBank/DDBJ databases">
        <title>Ramlibacter sp. strain AW1 16S ribosomal RNA gene Genome sequencing and assembly.</title>
        <authorList>
            <person name="Kang M."/>
        </authorList>
    </citation>
    <scope>NUCLEOTIDE SEQUENCE</scope>
    <source>
        <strain evidence="5">AW1</strain>
    </source>
</reference>
<gene>
    <name evidence="5" type="ORF">JI739_14525</name>
</gene>
<feature type="transmembrane region" description="Helical" evidence="4">
    <location>
        <begin position="268"/>
        <end position="286"/>
    </location>
</feature>
<feature type="transmembrane region" description="Helical" evidence="4">
    <location>
        <begin position="60"/>
        <end position="78"/>
    </location>
</feature>
<feature type="transmembrane region" description="Helical" evidence="4">
    <location>
        <begin position="383"/>
        <end position="401"/>
    </location>
</feature>
<feature type="transmembrane region" description="Helical" evidence="4">
    <location>
        <begin position="120"/>
        <end position="137"/>
    </location>
</feature>
<dbReference type="EMBL" id="JAEQNA010000005">
    <property type="protein sequence ID" value="MBL0421569.1"/>
    <property type="molecule type" value="Genomic_DNA"/>
</dbReference>
<dbReference type="SUPFAM" id="SSF103473">
    <property type="entry name" value="MFS general substrate transporter"/>
    <property type="match status" value="1"/>
</dbReference>
<name>A0A936ZHK3_9BURK</name>
<feature type="transmembrane region" description="Helical" evidence="4">
    <location>
        <begin position="238"/>
        <end position="256"/>
    </location>
</feature>
<feature type="transmembrane region" description="Helical" evidence="4">
    <location>
        <begin position="319"/>
        <end position="339"/>
    </location>
</feature>
<evidence type="ECO:0000313" key="5">
    <source>
        <dbReference type="EMBL" id="MBL0421569.1"/>
    </source>
</evidence>
<dbReference type="GO" id="GO:0022857">
    <property type="term" value="F:transmembrane transporter activity"/>
    <property type="evidence" value="ECO:0007669"/>
    <property type="project" value="InterPro"/>
</dbReference>
<evidence type="ECO:0000313" key="6">
    <source>
        <dbReference type="Proteomes" id="UP000613011"/>
    </source>
</evidence>
<dbReference type="InterPro" id="IPR011701">
    <property type="entry name" value="MFS"/>
</dbReference>
<organism evidence="5 6">
    <name type="scientific">Ramlibacter aurantiacus</name>
    <dbReference type="NCBI Taxonomy" id="2801330"/>
    <lineage>
        <taxon>Bacteria</taxon>
        <taxon>Pseudomonadati</taxon>
        <taxon>Pseudomonadota</taxon>
        <taxon>Betaproteobacteria</taxon>
        <taxon>Burkholderiales</taxon>
        <taxon>Comamonadaceae</taxon>
        <taxon>Ramlibacter</taxon>
    </lineage>
</organism>
<comment type="caution">
    <text evidence="5">The sequence shown here is derived from an EMBL/GenBank/DDBJ whole genome shotgun (WGS) entry which is preliminary data.</text>
</comment>
<dbReference type="Proteomes" id="UP000613011">
    <property type="component" value="Unassembled WGS sequence"/>
</dbReference>
<feature type="transmembrane region" description="Helical" evidence="4">
    <location>
        <begin position="90"/>
        <end position="108"/>
    </location>
</feature>
<feature type="transmembrane region" description="Helical" evidence="4">
    <location>
        <begin position="176"/>
        <end position="197"/>
    </location>
</feature>
<dbReference type="InterPro" id="IPR036259">
    <property type="entry name" value="MFS_trans_sf"/>
</dbReference>
<feature type="transmembrane region" description="Helical" evidence="4">
    <location>
        <begin position="351"/>
        <end position="371"/>
    </location>
</feature>
<evidence type="ECO:0000256" key="3">
    <source>
        <dbReference type="ARBA" id="ARBA00023136"/>
    </source>
</evidence>
<evidence type="ECO:0000256" key="1">
    <source>
        <dbReference type="ARBA" id="ARBA00022692"/>
    </source>
</evidence>
<keyword evidence="1 4" id="KW-0812">Transmembrane</keyword>
<accession>A0A936ZHK3</accession>
<dbReference type="Pfam" id="PF07690">
    <property type="entry name" value="MFS_1"/>
    <property type="match status" value="1"/>
</dbReference>
<dbReference type="GO" id="GO:0005886">
    <property type="term" value="C:plasma membrane"/>
    <property type="evidence" value="ECO:0007669"/>
    <property type="project" value="TreeGrafter"/>
</dbReference>
<dbReference type="PANTHER" id="PTHR23521">
    <property type="entry name" value="TRANSPORTER MFS SUPERFAMILY"/>
    <property type="match status" value="1"/>
</dbReference>
<dbReference type="RefSeq" id="WP_201684643.1">
    <property type="nucleotide sequence ID" value="NZ_JAEQNA010000005.1"/>
</dbReference>
<sequence length="409" mass="42154">MKTHATGAALSSSTPSTRPWHILPVIVLAQFAGTSVWFSGNAVIAELDRVLGLGGPAHGAVTSAVQGGFIAGTLVFALFNIADRWRPRDVFLACAVLAALANGAMALLPQLDSGRYPALLAARFAAGFFLAGIYPVGMKIAASWYREGLGAALGWLVGALVVGTALPHLLRGSLPAGGWVPVVLAVSLLAVAGGVLLHRVVPEGPFLQPAPKFDPGALVRAFAAPDFRASAFGYFGHMWELYTLWAFAPLMLAAYAQRHGVGIDVPLWSFFIIGAGGLGCVAGGLVSRRAGSARVAFGQLGLSGLCCLASPLAYALPPIGFLAFMVFWGVVVAGDSPQFSALNAATAPRAFVGSALTIANCIGFAISVVSLQAMSLAADRLPVAWWFVPVAIGPALGLLACRRLAARGA</sequence>
<feature type="transmembrane region" description="Helical" evidence="4">
    <location>
        <begin position="149"/>
        <end position="170"/>
    </location>
</feature>
<evidence type="ECO:0000256" key="4">
    <source>
        <dbReference type="SAM" id="Phobius"/>
    </source>
</evidence>
<proteinExistence type="predicted"/>
<dbReference type="Gene3D" id="1.20.1250.20">
    <property type="entry name" value="MFS general substrate transporter like domains"/>
    <property type="match status" value="1"/>
</dbReference>
<keyword evidence="2 4" id="KW-1133">Transmembrane helix</keyword>
<feature type="transmembrane region" description="Helical" evidence="4">
    <location>
        <begin position="20"/>
        <end position="40"/>
    </location>
</feature>
<dbReference type="PANTHER" id="PTHR23521:SF3">
    <property type="entry name" value="MFS TRANSPORTER"/>
    <property type="match status" value="1"/>
</dbReference>
<dbReference type="AlphaFoldDB" id="A0A936ZHK3"/>
<keyword evidence="3 4" id="KW-0472">Membrane</keyword>